<dbReference type="AlphaFoldDB" id="A0A847S812"/>
<dbReference type="Gene3D" id="3.10.450.50">
    <property type="match status" value="1"/>
</dbReference>
<name>A0A847S812_9BACT</name>
<dbReference type="GO" id="GO:0030638">
    <property type="term" value="P:polyketide metabolic process"/>
    <property type="evidence" value="ECO:0007669"/>
    <property type="project" value="InterPro"/>
</dbReference>
<dbReference type="Proteomes" id="UP000570474">
    <property type="component" value="Unassembled WGS sequence"/>
</dbReference>
<dbReference type="InterPro" id="IPR009959">
    <property type="entry name" value="Cyclase_SnoaL-like"/>
</dbReference>
<keyword evidence="2" id="KW-1185">Reference proteome</keyword>
<dbReference type="RefSeq" id="WP_168873764.1">
    <property type="nucleotide sequence ID" value="NZ_JABAIA010000003.1"/>
</dbReference>
<organism evidence="1 2">
    <name type="scientific">Chitinophaga varians</name>
    <dbReference type="NCBI Taxonomy" id="2202339"/>
    <lineage>
        <taxon>Bacteria</taxon>
        <taxon>Pseudomonadati</taxon>
        <taxon>Bacteroidota</taxon>
        <taxon>Chitinophagia</taxon>
        <taxon>Chitinophagales</taxon>
        <taxon>Chitinophagaceae</taxon>
        <taxon>Chitinophaga</taxon>
    </lineage>
</organism>
<sequence length="134" mass="15117">MTNKDIVKKYFESINNNNFDAVRQQLAEDHLFYNPATEQPLNTAGHLVMMERRSAAFDGHYFLELVLEEGNYVTIKGRWEGIHKGEFAGIPATGNKVVFPWIDLLEVKDGKIAAEHIAFNPASITGQLKTPEKV</sequence>
<dbReference type="Pfam" id="PF07366">
    <property type="entry name" value="SnoaL"/>
    <property type="match status" value="1"/>
</dbReference>
<dbReference type="PANTHER" id="PTHR38436:SF1">
    <property type="entry name" value="ESTER CYCLASE"/>
    <property type="match status" value="1"/>
</dbReference>
<proteinExistence type="predicted"/>
<dbReference type="PANTHER" id="PTHR38436">
    <property type="entry name" value="POLYKETIDE CYCLASE SNOAL-LIKE DOMAIN"/>
    <property type="match status" value="1"/>
</dbReference>
<evidence type="ECO:0000313" key="2">
    <source>
        <dbReference type="Proteomes" id="UP000570474"/>
    </source>
</evidence>
<gene>
    <name evidence="1" type="ORF">HGH92_26180</name>
</gene>
<dbReference type="EMBL" id="JABAIA010000003">
    <property type="protein sequence ID" value="NLR67821.1"/>
    <property type="molecule type" value="Genomic_DNA"/>
</dbReference>
<dbReference type="InterPro" id="IPR032710">
    <property type="entry name" value="NTF2-like_dom_sf"/>
</dbReference>
<dbReference type="SUPFAM" id="SSF54427">
    <property type="entry name" value="NTF2-like"/>
    <property type="match status" value="1"/>
</dbReference>
<protein>
    <submittedName>
        <fullName evidence="1">Ester cyclase</fullName>
    </submittedName>
</protein>
<evidence type="ECO:0000313" key="1">
    <source>
        <dbReference type="EMBL" id="NLR67821.1"/>
    </source>
</evidence>
<comment type="caution">
    <text evidence="1">The sequence shown here is derived from an EMBL/GenBank/DDBJ whole genome shotgun (WGS) entry which is preliminary data.</text>
</comment>
<reference evidence="1 2" key="1">
    <citation type="submission" date="2020-04" db="EMBL/GenBank/DDBJ databases">
        <authorList>
            <person name="Yin C."/>
        </authorList>
    </citation>
    <scope>NUCLEOTIDE SEQUENCE [LARGE SCALE GENOMIC DNA]</scope>
    <source>
        <strain evidence="1 2">Ae27</strain>
    </source>
</reference>
<accession>A0A847S812</accession>